<accession>A0ABY4S7T5</accession>
<dbReference type="InterPro" id="IPR036388">
    <property type="entry name" value="WH-like_DNA-bd_sf"/>
</dbReference>
<dbReference type="Gene3D" id="3.40.190.290">
    <property type="match status" value="1"/>
</dbReference>
<dbReference type="InterPro" id="IPR000847">
    <property type="entry name" value="LysR_HTH_N"/>
</dbReference>
<evidence type="ECO:0000313" key="7">
    <source>
        <dbReference type="Proteomes" id="UP001056201"/>
    </source>
</evidence>
<evidence type="ECO:0000256" key="2">
    <source>
        <dbReference type="ARBA" id="ARBA00023015"/>
    </source>
</evidence>
<keyword evidence="4" id="KW-0804">Transcription</keyword>
<keyword evidence="7" id="KW-1185">Reference proteome</keyword>
<dbReference type="SUPFAM" id="SSF46785">
    <property type="entry name" value="Winged helix' DNA-binding domain"/>
    <property type="match status" value="1"/>
</dbReference>
<dbReference type="EMBL" id="CP097635">
    <property type="protein sequence ID" value="URI08087.1"/>
    <property type="molecule type" value="Genomic_DNA"/>
</dbReference>
<sequence length="303" mass="32607">MPKPLLQDTALRYFLEVVRSGSATVASERLHVAASAVSRQIAALERTLGTTLFERHPRGMVPTQAGEILAGYAHRAGLEEERALEEIQALQGMRMGLVRIAASEAFANLFLPRLIVAFRQQHEGIVFELDAQPPAVVSAQVREGAVDIGLRFSQAPEADIEVQFSQPAPVLALMRPDHPLAGAAGIGLRAMSEHPLALPGPQTTLRQMIDAACARQQLRLRPALVSNNMSTLHSFAIEGGGLSVSSGVAVRQLRAEGRLAAVPVTDAGLDLRTLEVQTLAGRTLPRAVQAFLEHLKLQLPEVM</sequence>
<name>A0ABY4S7T5_AQUTE</name>
<organism evidence="6 7">
    <name type="scientific">Aquincola tertiaricarbonis</name>
    <dbReference type="NCBI Taxonomy" id="391953"/>
    <lineage>
        <taxon>Bacteria</taxon>
        <taxon>Pseudomonadati</taxon>
        <taxon>Pseudomonadota</taxon>
        <taxon>Betaproteobacteria</taxon>
        <taxon>Burkholderiales</taxon>
        <taxon>Sphaerotilaceae</taxon>
        <taxon>Aquincola</taxon>
    </lineage>
</organism>
<dbReference type="Pfam" id="PF00126">
    <property type="entry name" value="HTH_1"/>
    <property type="match status" value="1"/>
</dbReference>
<evidence type="ECO:0000259" key="5">
    <source>
        <dbReference type="PROSITE" id="PS50931"/>
    </source>
</evidence>
<proteinExistence type="inferred from homology"/>
<dbReference type="InterPro" id="IPR050950">
    <property type="entry name" value="HTH-type_LysR_regulators"/>
</dbReference>
<evidence type="ECO:0000313" key="6">
    <source>
        <dbReference type="EMBL" id="URI08087.1"/>
    </source>
</evidence>
<keyword evidence="2" id="KW-0805">Transcription regulation</keyword>
<keyword evidence="3" id="KW-0238">DNA-binding</keyword>
<protein>
    <submittedName>
        <fullName evidence="6">LysR family transcriptional regulator</fullName>
    </submittedName>
</protein>
<dbReference type="Proteomes" id="UP001056201">
    <property type="component" value="Chromosome 1"/>
</dbReference>
<reference evidence="6" key="1">
    <citation type="submission" date="2022-05" db="EMBL/GenBank/DDBJ databases">
        <title>An RpoN-dependent PEP-CTERM gene is involved in floc formation of an Aquincola tertiaricarbonis strain.</title>
        <authorList>
            <person name="Qiu D."/>
            <person name="Xia M."/>
        </authorList>
    </citation>
    <scope>NUCLEOTIDE SEQUENCE</scope>
    <source>
        <strain evidence="6">RN12</strain>
    </source>
</reference>
<gene>
    <name evidence="6" type="ORF">MW290_05770</name>
</gene>
<dbReference type="SUPFAM" id="SSF53850">
    <property type="entry name" value="Periplasmic binding protein-like II"/>
    <property type="match status" value="1"/>
</dbReference>
<dbReference type="PANTHER" id="PTHR30419">
    <property type="entry name" value="HTH-TYPE TRANSCRIPTIONAL REGULATOR YBHD"/>
    <property type="match status" value="1"/>
</dbReference>
<dbReference type="PANTHER" id="PTHR30419:SF8">
    <property type="entry name" value="NITROGEN ASSIMILATION TRANSCRIPTIONAL ACTIVATOR-RELATED"/>
    <property type="match status" value="1"/>
</dbReference>
<dbReference type="Pfam" id="PF03466">
    <property type="entry name" value="LysR_substrate"/>
    <property type="match status" value="1"/>
</dbReference>
<dbReference type="PROSITE" id="PS50931">
    <property type="entry name" value="HTH_LYSR"/>
    <property type="match status" value="1"/>
</dbReference>
<comment type="similarity">
    <text evidence="1">Belongs to the LysR transcriptional regulatory family.</text>
</comment>
<dbReference type="InterPro" id="IPR005119">
    <property type="entry name" value="LysR_subst-bd"/>
</dbReference>
<dbReference type="InterPro" id="IPR036390">
    <property type="entry name" value="WH_DNA-bd_sf"/>
</dbReference>
<evidence type="ECO:0000256" key="1">
    <source>
        <dbReference type="ARBA" id="ARBA00009437"/>
    </source>
</evidence>
<feature type="domain" description="HTH lysR-type" evidence="5">
    <location>
        <begin position="11"/>
        <end position="63"/>
    </location>
</feature>
<evidence type="ECO:0000256" key="4">
    <source>
        <dbReference type="ARBA" id="ARBA00023163"/>
    </source>
</evidence>
<dbReference type="Gene3D" id="1.10.10.10">
    <property type="entry name" value="Winged helix-like DNA-binding domain superfamily/Winged helix DNA-binding domain"/>
    <property type="match status" value="1"/>
</dbReference>
<dbReference type="RefSeq" id="WP_250196309.1">
    <property type="nucleotide sequence ID" value="NZ_CP097635.1"/>
</dbReference>
<evidence type="ECO:0000256" key="3">
    <source>
        <dbReference type="ARBA" id="ARBA00023125"/>
    </source>
</evidence>